<reference evidence="1 2" key="1">
    <citation type="submission" date="2016-10" db="EMBL/GenBank/DDBJ databases">
        <title>Draft genome sequences of four alkaliphilic bacteria belonging to the Anaerobacillus genus.</title>
        <authorList>
            <person name="Bassil N.M."/>
            <person name="Lloyd J.R."/>
        </authorList>
    </citation>
    <scope>NUCLEOTIDE SEQUENCE [LARGE SCALE GENOMIC DNA]</scope>
    <source>
        <strain evidence="1 2">DSM 15340</strain>
    </source>
</reference>
<organism evidence="1 2">
    <name type="scientific">Anaerobacillus arseniciselenatis</name>
    <dbReference type="NCBI Taxonomy" id="85682"/>
    <lineage>
        <taxon>Bacteria</taxon>
        <taxon>Bacillati</taxon>
        <taxon>Bacillota</taxon>
        <taxon>Bacilli</taxon>
        <taxon>Bacillales</taxon>
        <taxon>Bacillaceae</taxon>
        <taxon>Anaerobacillus</taxon>
    </lineage>
</organism>
<evidence type="ECO:0000313" key="1">
    <source>
        <dbReference type="EMBL" id="OIJ15246.1"/>
    </source>
</evidence>
<protein>
    <submittedName>
        <fullName evidence="1">Amino acid decarboxylase</fullName>
    </submittedName>
</protein>
<gene>
    <name evidence="1" type="ORF">BKP35_05195</name>
</gene>
<dbReference type="AlphaFoldDB" id="A0A1S2LS90"/>
<dbReference type="Proteomes" id="UP000180098">
    <property type="component" value="Unassembled WGS sequence"/>
</dbReference>
<accession>A0A1S2LS90</accession>
<keyword evidence="2" id="KW-1185">Reference proteome</keyword>
<dbReference type="RefSeq" id="WP_071312350.1">
    <property type="nucleotide sequence ID" value="NZ_MLQQ01000002.1"/>
</dbReference>
<sequence>MLDVKMEGNKAIIDVREKVLRGEHPKDEVLQFVKNAPEGTTFEIHLPLRGEPMVQLLKSNGLNAYIEELAPEHFRIIAE</sequence>
<proteinExistence type="predicted"/>
<dbReference type="EMBL" id="MLQQ01000002">
    <property type="protein sequence ID" value="OIJ15246.1"/>
    <property type="molecule type" value="Genomic_DNA"/>
</dbReference>
<dbReference type="OrthoDB" id="2376973at2"/>
<evidence type="ECO:0000313" key="2">
    <source>
        <dbReference type="Proteomes" id="UP000180098"/>
    </source>
</evidence>
<comment type="caution">
    <text evidence="1">The sequence shown here is derived from an EMBL/GenBank/DDBJ whole genome shotgun (WGS) entry which is preliminary data.</text>
</comment>
<name>A0A1S2LS90_9BACI</name>